<evidence type="ECO:0000313" key="7">
    <source>
        <dbReference type="RefSeq" id="XP_040935302.1"/>
    </source>
</evidence>
<evidence type="ECO:0000256" key="3">
    <source>
        <dbReference type="SAM" id="Phobius"/>
    </source>
</evidence>
<dbReference type="PANTHER" id="PTHR32099">
    <property type="entry name" value="CYSTEINE-RICH REPEAT SECRETORY PROTEIN"/>
    <property type="match status" value="1"/>
</dbReference>
<evidence type="ECO:0000256" key="2">
    <source>
        <dbReference type="ARBA" id="ARBA00022737"/>
    </source>
</evidence>
<feature type="domain" description="Gnk2-homologous" evidence="5">
    <location>
        <begin position="244"/>
        <end position="352"/>
    </location>
</feature>
<feature type="domain" description="Gnk2-homologous" evidence="5">
    <location>
        <begin position="140"/>
        <end position="239"/>
    </location>
</feature>
<reference evidence="6" key="1">
    <citation type="journal article" date="2020" name="Nat. Genet.">
        <title>Genomic diversifications of five Gossypium allopolyploid species and their impact on cotton improvement.</title>
        <authorList>
            <person name="Chen Z.J."/>
            <person name="Sreedasyam A."/>
            <person name="Ando A."/>
            <person name="Song Q."/>
            <person name="De Santiago L.M."/>
            <person name="Hulse-Kemp A.M."/>
            <person name="Ding M."/>
            <person name="Ye W."/>
            <person name="Kirkbride R.C."/>
            <person name="Jenkins J."/>
            <person name="Plott C."/>
            <person name="Lovell J."/>
            <person name="Lin Y.M."/>
            <person name="Vaughn R."/>
            <person name="Liu B."/>
            <person name="Simpson S."/>
            <person name="Scheffler B.E."/>
            <person name="Wen L."/>
            <person name="Saski C.A."/>
            <person name="Grover C.E."/>
            <person name="Hu G."/>
            <person name="Conover J.L."/>
            <person name="Carlson J.W."/>
            <person name="Shu S."/>
            <person name="Boston L.B."/>
            <person name="Williams M."/>
            <person name="Peterson D.G."/>
            <person name="McGee K."/>
            <person name="Jones D.C."/>
            <person name="Wendel J.F."/>
            <person name="Stelly D.M."/>
            <person name="Grimwood J."/>
            <person name="Schmutz J."/>
        </authorList>
    </citation>
    <scope>NUCLEOTIDE SEQUENCE [LARGE SCALE GENOMIC DNA]</scope>
    <source>
        <strain evidence="6">cv. TM-1</strain>
    </source>
</reference>
<keyword evidence="6" id="KW-1185">Reference proteome</keyword>
<dbReference type="Gene3D" id="3.30.430.20">
    <property type="entry name" value="Gnk2 domain, C-X8-C-X2-C motif"/>
    <property type="match status" value="2"/>
</dbReference>
<dbReference type="PROSITE" id="PS50011">
    <property type="entry name" value="PROTEIN_KINASE_DOM"/>
    <property type="match status" value="1"/>
</dbReference>
<keyword evidence="2" id="KW-0677">Repeat</keyword>
<proteinExistence type="predicted"/>
<evidence type="ECO:0000313" key="6">
    <source>
        <dbReference type="Proteomes" id="UP000818029"/>
    </source>
</evidence>
<keyword evidence="3" id="KW-0472">Membrane</keyword>
<dbReference type="RefSeq" id="XP_040935302.1">
    <property type="nucleotide sequence ID" value="XM_041079368.1"/>
</dbReference>
<dbReference type="Pfam" id="PF01657">
    <property type="entry name" value="Stress-antifung"/>
    <property type="match status" value="2"/>
</dbReference>
<reference evidence="7" key="2">
    <citation type="submission" date="2025-08" db="UniProtKB">
        <authorList>
            <consortium name="RefSeq"/>
        </authorList>
    </citation>
    <scope>IDENTIFICATION</scope>
</reference>
<dbReference type="CDD" id="cd23509">
    <property type="entry name" value="Gnk2-like"/>
    <property type="match status" value="2"/>
</dbReference>
<dbReference type="Pfam" id="PF07714">
    <property type="entry name" value="PK_Tyr_Ser-Thr"/>
    <property type="match status" value="1"/>
</dbReference>
<dbReference type="InterPro" id="IPR038408">
    <property type="entry name" value="GNK2_sf"/>
</dbReference>
<keyword evidence="1" id="KW-0732">Signal</keyword>
<dbReference type="InterPro" id="IPR000719">
    <property type="entry name" value="Prot_kinase_dom"/>
</dbReference>
<dbReference type="SUPFAM" id="SSF56112">
    <property type="entry name" value="Protein kinase-like (PK-like)"/>
    <property type="match status" value="1"/>
</dbReference>
<dbReference type="InterPro" id="IPR001245">
    <property type="entry name" value="Ser-Thr/Tyr_kinase_cat_dom"/>
</dbReference>
<dbReference type="PROSITE" id="PS51473">
    <property type="entry name" value="GNK2"/>
    <property type="match status" value="2"/>
</dbReference>
<protein>
    <submittedName>
        <fullName evidence="7">Receptor-like serine/threonine-protein kinase SD1-7</fullName>
    </submittedName>
</protein>
<evidence type="ECO:0000259" key="5">
    <source>
        <dbReference type="PROSITE" id="PS51473"/>
    </source>
</evidence>
<feature type="transmembrane region" description="Helical" evidence="3">
    <location>
        <begin position="365"/>
        <end position="387"/>
    </location>
</feature>
<evidence type="ECO:0000259" key="4">
    <source>
        <dbReference type="PROSITE" id="PS50011"/>
    </source>
</evidence>
<dbReference type="Gene3D" id="3.30.200.20">
    <property type="entry name" value="Phosphorylase Kinase, domain 1"/>
    <property type="match status" value="1"/>
</dbReference>
<feature type="domain" description="Protein kinase" evidence="4">
    <location>
        <begin position="441"/>
        <end position="507"/>
    </location>
</feature>
<sequence length="507" mass="55923">MEGLFSIKADVFSFGVLLLAIISGKKNNSFDLAERGESLLTFETSIQAEPKEQQHFVYLVLLSSTQPTMSSVVFMLASDGTITLPRPSEPAFSVGRVVPKPAKLILSDGVLSINEVTLSNFLTGLTFTFLVTLAISSDPYLLHSCANNTGNYTANSAYERDLNTIFKHITSITKSNYRFYNKKVGEVNAMALCRADVKLDVCTGCLNETISRVKLDCPNNKEAIGWSANCTLRYSNTNLSEKLEINPQTCPYNTGSTPDEYFQLRLGALLSDLRNKAAAGGALLKYAAGDSSLRASERLYALVQCTPDLSEGDCNHCLDKAATDGIRWCCLKQRGCRVLSPSFGAEFPLPQPPSGHRQKEERTPILVASLSVIFGLAVVFISGFFTWRRRNSRDKENSQEVQLLDLVNENSRETFNGENGERSQEFPSIQLDVLHTATYHFSDENKLGQGGFGPVYKGTLADGKEIVVKRLSETSSQGLVEFKNEIMLIAKLQHRNLVRLLGCCLEN</sequence>
<dbReference type="InterPro" id="IPR011009">
    <property type="entry name" value="Kinase-like_dom_sf"/>
</dbReference>
<dbReference type="InterPro" id="IPR002902">
    <property type="entry name" value="GNK2"/>
</dbReference>
<accession>A0ABM2YXT0</accession>
<evidence type="ECO:0000256" key="1">
    <source>
        <dbReference type="ARBA" id="ARBA00022729"/>
    </source>
</evidence>
<dbReference type="PANTHER" id="PTHR32099:SF35">
    <property type="entry name" value="CYSTEINE-RICH REPEAT SECRETORY PROTEIN 38-LIKE"/>
    <property type="match status" value="1"/>
</dbReference>
<organism evidence="6 7">
    <name type="scientific">Gossypium hirsutum</name>
    <name type="common">Upland cotton</name>
    <name type="synonym">Gossypium mexicanum</name>
    <dbReference type="NCBI Taxonomy" id="3635"/>
    <lineage>
        <taxon>Eukaryota</taxon>
        <taxon>Viridiplantae</taxon>
        <taxon>Streptophyta</taxon>
        <taxon>Embryophyta</taxon>
        <taxon>Tracheophyta</taxon>
        <taxon>Spermatophyta</taxon>
        <taxon>Magnoliopsida</taxon>
        <taxon>eudicotyledons</taxon>
        <taxon>Gunneridae</taxon>
        <taxon>Pentapetalae</taxon>
        <taxon>rosids</taxon>
        <taxon>malvids</taxon>
        <taxon>Malvales</taxon>
        <taxon>Malvaceae</taxon>
        <taxon>Malvoideae</taxon>
        <taxon>Gossypium</taxon>
    </lineage>
</organism>
<gene>
    <name evidence="7" type="primary">LOC107925039</name>
</gene>
<name>A0ABM2YXT0_GOSHI</name>
<dbReference type="GeneID" id="107925039"/>
<dbReference type="Proteomes" id="UP000818029">
    <property type="component" value="Chromosome A10"/>
</dbReference>
<keyword evidence="3" id="KW-0812">Transmembrane</keyword>
<keyword evidence="3" id="KW-1133">Transmembrane helix</keyword>